<name>A0ABX1KTA2_9GAMM</name>
<dbReference type="EMBL" id="JABAEB010000011">
    <property type="protein sequence ID" value="NLQ24603.1"/>
    <property type="molecule type" value="Genomic_DNA"/>
</dbReference>
<keyword evidence="3" id="KW-1185">Reference proteome</keyword>
<organism evidence="2 3">
    <name type="scientific">Shewanella oncorhynchi</name>
    <dbReference type="NCBI Taxonomy" id="2726434"/>
    <lineage>
        <taxon>Bacteria</taxon>
        <taxon>Pseudomonadati</taxon>
        <taxon>Pseudomonadota</taxon>
        <taxon>Gammaproteobacteria</taxon>
        <taxon>Alteromonadales</taxon>
        <taxon>Shewanellaceae</taxon>
        <taxon>Shewanella</taxon>
    </lineage>
</organism>
<feature type="chain" id="PRO_5045735801" evidence="1">
    <location>
        <begin position="23"/>
        <end position="112"/>
    </location>
</feature>
<sequence>MDFYIMKYTFLLIFCFSPCCWANSSFTADSINRLVVHDWGGHILVYFSSDVANAEQCASNNGVALKKEHPLFNEMYAALLSTFHGNGRLSGWVNGCEPIFNTPILTRVDLTK</sequence>
<reference evidence="2 3" key="1">
    <citation type="submission" date="2020-04" db="EMBL/GenBank/DDBJ databases">
        <title>The first description of lens atrophy caused by putative novel Shewanella sp. that is a new emerging pathogen for cultured rainbow trout?</title>
        <authorList>
            <person name="Saticioglu I.B."/>
            <person name="Duman M."/>
            <person name="Altun S."/>
        </authorList>
    </citation>
    <scope>NUCLEOTIDE SEQUENCE [LARGE SCALE GENOMIC DNA]</scope>
    <source>
        <strain evidence="2 3">S-1</strain>
    </source>
</reference>
<dbReference type="Proteomes" id="UP000527352">
    <property type="component" value="Unassembled WGS sequence"/>
</dbReference>
<comment type="caution">
    <text evidence="2">The sequence shown here is derived from an EMBL/GenBank/DDBJ whole genome shotgun (WGS) entry which is preliminary data.</text>
</comment>
<evidence type="ECO:0000313" key="3">
    <source>
        <dbReference type="Proteomes" id="UP000527352"/>
    </source>
</evidence>
<evidence type="ECO:0000256" key="1">
    <source>
        <dbReference type="SAM" id="SignalP"/>
    </source>
</evidence>
<protein>
    <submittedName>
        <fullName evidence="2">Uncharacterized protein</fullName>
    </submittedName>
</protein>
<evidence type="ECO:0000313" key="2">
    <source>
        <dbReference type="EMBL" id="NLQ24603.1"/>
    </source>
</evidence>
<proteinExistence type="predicted"/>
<feature type="signal peptide" evidence="1">
    <location>
        <begin position="1"/>
        <end position="22"/>
    </location>
</feature>
<gene>
    <name evidence="2" type="ORF">HGO26_17170</name>
</gene>
<accession>A0ABX1KTA2</accession>
<keyword evidence="1" id="KW-0732">Signal</keyword>